<name>A0A835M2V7_9MAGN</name>
<proteinExistence type="predicted"/>
<evidence type="ECO:0000313" key="2">
    <source>
        <dbReference type="Proteomes" id="UP000631114"/>
    </source>
</evidence>
<organism evidence="1 2">
    <name type="scientific">Coptis chinensis</name>
    <dbReference type="NCBI Taxonomy" id="261450"/>
    <lineage>
        <taxon>Eukaryota</taxon>
        <taxon>Viridiplantae</taxon>
        <taxon>Streptophyta</taxon>
        <taxon>Embryophyta</taxon>
        <taxon>Tracheophyta</taxon>
        <taxon>Spermatophyta</taxon>
        <taxon>Magnoliopsida</taxon>
        <taxon>Ranunculales</taxon>
        <taxon>Ranunculaceae</taxon>
        <taxon>Coptidoideae</taxon>
        <taxon>Coptis</taxon>
    </lineage>
</organism>
<comment type="caution">
    <text evidence="1">The sequence shown here is derived from an EMBL/GenBank/DDBJ whole genome shotgun (WGS) entry which is preliminary data.</text>
</comment>
<keyword evidence="2" id="KW-1185">Reference proteome</keyword>
<accession>A0A835M2V7</accession>
<dbReference type="Proteomes" id="UP000631114">
    <property type="component" value="Unassembled WGS sequence"/>
</dbReference>
<evidence type="ECO:0000313" key="1">
    <source>
        <dbReference type="EMBL" id="KAF9614392.1"/>
    </source>
</evidence>
<dbReference type="EMBL" id="JADFTS010000003">
    <property type="protein sequence ID" value="KAF9614392.1"/>
    <property type="molecule type" value="Genomic_DNA"/>
</dbReference>
<dbReference type="AlphaFoldDB" id="A0A835M2V7"/>
<protein>
    <submittedName>
        <fullName evidence="1">Uncharacterized protein</fullName>
    </submittedName>
</protein>
<sequence length="176" mass="19586">MHPIFIIIRVLLNNASSARHSWSIPCSWIFLPIVLCTYATGHLASTSPLLPALSDLMSLVSLHSSFVGLQIVPPAPPQAYFFGSPSGYTPQQSYDHAYYLDTSVTTHMTDNPSYLHQCTPYIGPDSILFSGDQLSITYMDPKMMKLRRTNGKFLDTHVNNGKLIIIAKKNRVRSSV</sequence>
<reference evidence="1 2" key="1">
    <citation type="submission" date="2020-10" db="EMBL/GenBank/DDBJ databases">
        <title>The Coptis chinensis genome and diversification of protoberbering-type alkaloids.</title>
        <authorList>
            <person name="Wang B."/>
            <person name="Shu S."/>
            <person name="Song C."/>
            <person name="Liu Y."/>
        </authorList>
    </citation>
    <scope>NUCLEOTIDE SEQUENCE [LARGE SCALE GENOMIC DNA]</scope>
    <source>
        <strain evidence="1">HL-2020</strain>
        <tissue evidence="1">Leaf</tissue>
    </source>
</reference>
<gene>
    <name evidence="1" type="ORF">IFM89_018291</name>
</gene>